<protein>
    <submittedName>
        <fullName evidence="1">Uncharacterized protein</fullName>
    </submittedName>
</protein>
<keyword evidence="2" id="KW-1185">Reference proteome</keyword>
<comment type="caution">
    <text evidence="1">The sequence shown here is derived from an EMBL/GenBank/DDBJ whole genome shotgun (WGS) entry which is preliminary data.</text>
</comment>
<evidence type="ECO:0000313" key="1">
    <source>
        <dbReference type="EMBL" id="KAJ2813033.1"/>
    </source>
</evidence>
<reference evidence="1" key="1">
    <citation type="submission" date="2022-07" db="EMBL/GenBank/DDBJ databases">
        <title>Phylogenomic reconstructions and comparative analyses of Kickxellomycotina fungi.</title>
        <authorList>
            <person name="Reynolds N.K."/>
            <person name="Stajich J.E."/>
            <person name="Barry K."/>
            <person name="Grigoriev I.V."/>
            <person name="Crous P."/>
            <person name="Smith M.E."/>
        </authorList>
    </citation>
    <scope>NUCLEOTIDE SEQUENCE</scope>
    <source>
        <strain evidence="1">CBS 102833</strain>
    </source>
</reference>
<feature type="non-terminal residue" evidence="1">
    <location>
        <position position="1"/>
    </location>
</feature>
<evidence type="ECO:0000313" key="2">
    <source>
        <dbReference type="Proteomes" id="UP001140096"/>
    </source>
</evidence>
<gene>
    <name evidence="1" type="ORF">H4S07_000981</name>
</gene>
<accession>A0ACC1LQK8</accession>
<dbReference type="EMBL" id="JANBUP010000115">
    <property type="protein sequence ID" value="KAJ2813033.1"/>
    <property type="molecule type" value="Genomic_DNA"/>
</dbReference>
<organism evidence="1 2">
    <name type="scientific">Coemansia furcata</name>
    <dbReference type="NCBI Taxonomy" id="417177"/>
    <lineage>
        <taxon>Eukaryota</taxon>
        <taxon>Fungi</taxon>
        <taxon>Fungi incertae sedis</taxon>
        <taxon>Zoopagomycota</taxon>
        <taxon>Kickxellomycotina</taxon>
        <taxon>Kickxellomycetes</taxon>
        <taxon>Kickxellales</taxon>
        <taxon>Kickxellaceae</taxon>
        <taxon>Coemansia</taxon>
    </lineage>
</organism>
<proteinExistence type="predicted"/>
<name>A0ACC1LQK8_9FUNG</name>
<dbReference type="Proteomes" id="UP001140096">
    <property type="component" value="Unassembled WGS sequence"/>
</dbReference>
<sequence length="887" mass="96318">KSVGRCPPADVLLERLRDYSFLGCLHFMADILLQIKPIIDIAGHNDMPTRVLGALSEPADHTLDQRLRAYIGTIRDAIESVTIMYGEEEGDEHHDVVLGAAAAEGEEEFLGFHLNEFMHLTDKEDLVCRFRSFTVVNYSRDDSQSRLIELIRTVSSAILHDLHQRFNANDIAAIQALADMWDPTQFPRDPQETAVFANRQALELTSRMSGAPKAEPRDAGAVLQEWGAFKAEVHHRAEAKLGPLADVAAARYVPGKVQLAYRAKLFPNGALAPSGRRLRSVEDGQRANMSTQTSDQSLLEHLQRHTHAAQPPEAGTKFGHLAKLATAWNVLPLALSTDLHFFRRFYERQLARICREQAENKLQSINFDIGDTFSELLGRVSSPLHKKKRVTVYDLLQNSKVEVECNIGSLEKPVEVELSGVTVDYFVRSIDAVTMALDHRLRLLSLEFTESPIAVSKTPGDCPKWMQNAMRGYWKLACRPPKPLKTPAVAPVSHSVRHRTHTTSNASVAGGGNAPWSTCTTNQMSDHPELELSDKQCGLLTSASNVGIPVSAPASVPPMPEHGGGLQSVQTSVFKAGTAYTPMTMRADTAQQLSISAAVCATIQPAASDDLSTLPLLEALLSDPGNVSAPPPPQSQAAKRPLDAEPPATSFREPAGPEAMMAAVAAANKRMRHSADGSMAAAAPFLYDRFNFPGFADPSVFQQAAAAKEEEGGESFGTAIARLASDMGLDSASTQAFAASLSGQLMQPPPSTHMDNAGMLAGIPRTQPPAYQRYSQQQQFQPLHRPGSATSLQGLVPGGGDGMSYAAAQLVFASQAAAMNMHGMQALPPGPMGGMSRVQNAVSFDQIMHEQRLHMNRQQEHAQAPQPPLSNAFDYHMRGFLPDNTKQ</sequence>